<dbReference type="InterPro" id="IPR021799">
    <property type="entry name" value="PIN-like_prokaryotic"/>
</dbReference>
<sequence>MKLADSSCIVCVFTEINRQFILMDWIKRGYQIIITEQVHKELQSNEKTYKLVSPEIKKGDITINNIITELEINTFRTRYPSLGLGESSIILTALKFQQERKRYYAILDDKNARKIALKLDLNFTGTYGLLQTLKEKEYIDEQMFNQYKQEMEKSKFRIDFNRVK</sequence>
<evidence type="ECO:0000313" key="1">
    <source>
        <dbReference type="EMBL" id="CEG11922.1"/>
    </source>
</evidence>
<proteinExistence type="predicted"/>
<name>A0A098E7E3_9ZZZZ</name>
<reference evidence="1" key="1">
    <citation type="submission" date="2014-09" db="EMBL/GenBank/DDBJ databases">
        <authorList>
            <person name="Probst J Alexander"/>
        </authorList>
    </citation>
    <scope>NUCLEOTIDE SEQUENCE</scope>
</reference>
<dbReference type="Pfam" id="PF11848">
    <property type="entry name" value="DUF3368"/>
    <property type="match status" value="1"/>
</dbReference>
<organism evidence="1">
    <name type="scientific">groundwater metagenome</name>
    <dbReference type="NCBI Taxonomy" id="717931"/>
    <lineage>
        <taxon>unclassified sequences</taxon>
        <taxon>metagenomes</taxon>
        <taxon>ecological metagenomes</taxon>
    </lineage>
</organism>
<accession>A0A098E7E3</accession>
<protein>
    <submittedName>
        <fullName evidence="1">Putative nucleic acid-binding protein</fullName>
    </submittedName>
</protein>
<dbReference type="PANTHER" id="PTHR39550">
    <property type="entry name" value="SLL0658 PROTEIN"/>
    <property type="match status" value="1"/>
</dbReference>
<dbReference type="PANTHER" id="PTHR39550:SF1">
    <property type="entry name" value="SLL0658 PROTEIN"/>
    <property type="match status" value="1"/>
</dbReference>
<gene>
    <name evidence="1" type="ORF">MSIBF_A1770011</name>
</gene>
<dbReference type="EMBL" id="CCXY01000087">
    <property type="protein sequence ID" value="CEG11922.1"/>
    <property type="molecule type" value="Genomic_DNA"/>
</dbReference>
<dbReference type="AlphaFoldDB" id="A0A098E7E3"/>